<proteinExistence type="predicted"/>
<dbReference type="STRING" id="1618481.US54_C0021G0017"/>
<sequence>MVATAENTPPRANQEAERSRRREDIHQQIREFRAQKAQMTAAQKEAAQRQIGEDVKNELRNESARADKISRIQDDPDNPEHGQVPNPAVTEAQGLQNGISLFVEAAAEGLIQPPTHAPSRQVFTALIDKLQREAATVNSSAFLQPLLVNLVEVPNYITFSLEGQPPTQFEQDLKKIVSTVGRSKAEEHLEAIVAQAGGSLGITLDRFNAKKDVARVERVQYIQQAAQEELRRLNEEMARRYENQGTQRDRDRHVKEQIMEGVSQEALDHVRVGESSDVKEVREALKLFDSMDSPSEFYNYYKRLHEDMYQQILAEGRGGSTEENKRKRAGKEATRRIHELLMFMTHKIFSPVIEASGEAPWERLAAQKSRNYFMSLEMAFNNLMGKFDVMKNSVSDREPIGEDEVYFFKYGNMTEKKWETIEGNQVNDPKTGKTTVVGGKFVDYSTPSAELLETESFKELLDDLYLSGVAEHDFLVTGTNFNFIMNKGVQGQDTTFFRQAAAYAKETLQAHRLDELYKLPYAELIEAAKIQISSYYKKKFAQARWIKDPEILQGLFSNLNEAEKEALKDMLSSYKDVPEWAIRRAMIHARMHLSLVNLEMHALSSYAQAPVDWLGKATYRDPALKDLDVFDTWYLAKQWQMSDMYVKGLAFLPQPDRRWKKENWIHEDIRAEGEDIYSEAFQLGSLAKYGRKEYTKDMTPNIFELNPMGAGGIETRLGWRMKYSIFPWFRDMLDNLNNANKLNPNAKKNGREFEYVWKRIENIGINPMKILRDELLFDDSFLKLKDGVAVNEEQYKNLFRYLYERYFKEGVGREGMSLSFMGKNREEREVSYKDISSSEEFWDQVVEPILNRKRLRGQGGPSASILEKQNTKERTEDLKKIVDQALGVLAFERVPMDFAFVENPTRSQNGVTLLNELELYFQTWDKVAGRDDDSKNKVRDDAFDDILFVQQRARIESAKRMNDFVIEQADTGTDIQKTVYGSNLASLDSDRSNIKIYDGQTKMGYLVDEGTIRHFLQEKYGLNGTISSQEREEAQLKIDAAIEVYRQLMAKVVVKPMKNDHEKNPMITETRQKMAAKQKGVSLGIMSDAEKKRFDNELKQELKATFEQAREHDMTTRMMWSTVELLGNEIAMPINDTAYQFMEFKRAGRDMVQRTVTAIADTQEAYKKVVGGGDLNSALKKYYRKEDTETLHKLLVEMRTSIKEEDVDWSNDMEMRVLENAINVMRINSDAEDLLVEGQYIVNHRDRAAFSMVVKEGPQYPLRREDRYRILQDYLHYAQLPKRVKADEEIYELMTNQEHWGDEHGWIGGMLGNVADILFGSEDGKLVRQRWKEKSGEGIRDREIANLANLLIHEGPKYIILAALAILLLGMIKGYQESEKA</sequence>
<comment type="caution">
    <text evidence="3">The sequence shown here is derived from an EMBL/GenBank/DDBJ whole genome shotgun (WGS) entry which is preliminary data.</text>
</comment>
<accession>A0A0G0HHF9</accession>
<evidence type="ECO:0000256" key="1">
    <source>
        <dbReference type="SAM" id="Coils"/>
    </source>
</evidence>
<feature type="compositionally biased region" description="Polar residues" evidence="2">
    <location>
        <begin position="1"/>
        <end position="11"/>
    </location>
</feature>
<feature type="coiled-coil region" evidence="1">
    <location>
        <begin position="216"/>
        <end position="243"/>
    </location>
</feature>
<dbReference type="Proteomes" id="UP000034471">
    <property type="component" value="Unassembled WGS sequence"/>
</dbReference>
<evidence type="ECO:0000313" key="3">
    <source>
        <dbReference type="EMBL" id="KKQ37990.1"/>
    </source>
</evidence>
<dbReference type="EMBL" id="LBTJ01000021">
    <property type="protein sequence ID" value="KKQ37990.1"/>
    <property type="molecule type" value="Genomic_DNA"/>
</dbReference>
<organism evidence="3 4">
    <name type="scientific">Candidatus Roizmanbacteria bacterium GW2011_GWA2_37_7</name>
    <dbReference type="NCBI Taxonomy" id="1618481"/>
    <lineage>
        <taxon>Bacteria</taxon>
        <taxon>Candidatus Roizmaniibacteriota</taxon>
    </lineage>
</organism>
<reference evidence="3 4" key="1">
    <citation type="journal article" date="2015" name="Nature">
        <title>rRNA introns, odd ribosomes, and small enigmatic genomes across a large radiation of phyla.</title>
        <authorList>
            <person name="Brown C.T."/>
            <person name="Hug L.A."/>
            <person name="Thomas B.C."/>
            <person name="Sharon I."/>
            <person name="Castelle C.J."/>
            <person name="Singh A."/>
            <person name="Wilkins M.J."/>
            <person name="Williams K.H."/>
            <person name="Banfield J.F."/>
        </authorList>
    </citation>
    <scope>NUCLEOTIDE SEQUENCE [LARGE SCALE GENOMIC DNA]</scope>
</reference>
<gene>
    <name evidence="3" type="ORF">US54_C0021G0017</name>
</gene>
<feature type="compositionally biased region" description="Basic and acidic residues" evidence="2">
    <location>
        <begin position="51"/>
        <end position="80"/>
    </location>
</feature>
<keyword evidence="1" id="KW-0175">Coiled coil</keyword>
<feature type="compositionally biased region" description="Basic and acidic residues" evidence="2">
    <location>
        <begin position="14"/>
        <end position="34"/>
    </location>
</feature>
<evidence type="ECO:0000256" key="2">
    <source>
        <dbReference type="SAM" id="MobiDB-lite"/>
    </source>
</evidence>
<name>A0A0G0HHF9_9BACT</name>
<protein>
    <submittedName>
        <fullName evidence="3">Uncharacterized protein</fullName>
    </submittedName>
</protein>
<feature type="region of interest" description="Disordered" evidence="2">
    <location>
        <begin position="1"/>
        <end position="88"/>
    </location>
</feature>
<evidence type="ECO:0000313" key="4">
    <source>
        <dbReference type="Proteomes" id="UP000034471"/>
    </source>
</evidence>